<dbReference type="RefSeq" id="YP_007677223.1">
    <property type="nucleotide sequence ID" value="NC_020875.1"/>
</dbReference>
<gene>
    <name evidence="1" type="ORF">CYXG_00034</name>
</gene>
<proteinExistence type="predicted"/>
<dbReference type="GeneID" id="15013456"/>
<name>M1U2F1_9CAUD</name>
<evidence type="ECO:0000313" key="2">
    <source>
        <dbReference type="Proteomes" id="UP000203282"/>
    </source>
</evidence>
<reference evidence="1 2" key="1">
    <citation type="submission" date="2010-03" db="EMBL/GenBank/DDBJ databases">
        <title>The Genome Sequence of Cyanophage S-SSM4.</title>
        <authorList>
            <consortium name="The Broad Institute Genome Sequencing Platform"/>
            <person name="Henn M.R."/>
            <person name="Sullivan M.S."/>
            <person name="Osburne M.S."/>
            <person name="Levin J."/>
            <person name="Malboeuf C."/>
            <person name="Casali M."/>
            <person name="Russ C."/>
            <person name="Lennon N."/>
            <person name="Erlich R."/>
            <person name="Young S.K."/>
            <person name="Koehrsen M."/>
            <person name="Yandava C."/>
            <person name="Zeng Q."/>
            <person name="Alvarado L."/>
            <person name="Anderson S."/>
            <person name="Berlin A."/>
            <person name="Borenstein D."/>
            <person name="Chen Z."/>
            <person name="Engels R."/>
            <person name="Freedman E."/>
            <person name="Gellesch M."/>
            <person name="Goldberg J."/>
            <person name="Green L."/>
            <person name="Griggs A."/>
            <person name="Gujja S."/>
            <person name="Heiman D."/>
            <person name="Hepburn T."/>
            <person name="Howarth C."/>
            <person name="Jen D."/>
            <person name="Larson L."/>
            <person name="Lewis B."/>
            <person name="Mehta T."/>
            <person name="Park D."/>
            <person name="Pearson M."/>
            <person name="Roberts A."/>
            <person name="Ryan E."/>
            <person name="Saif S."/>
            <person name="Shea T."/>
            <person name="Shenoy N."/>
            <person name="Sisk P."/>
            <person name="Stolte C."/>
            <person name="Sykes S."/>
            <person name="Walk T."/>
            <person name="White J."/>
            <person name="Yu Q."/>
            <person name="Coleman M.L."/>
            <person name="Huang K.H."/>
            <person name="Weigele P.R."/>
            <person name="DeFrancesco A.S."/>
            <person name="Kern S.E."/>
            <person name="Thompson L.R."/>
            <person name="Fu R."/>
            <person name="Hombeck B."/>
            <person name="Chisholm S.W."/>
            <person name="Haas B."/>
            <person name="Nusbaum C."/>
            <person name="Galagan J."/>
            <person name="Birren B."/>
        </authorList>
    </citation>
    <scope>NUCLEOTIDE SEQUENCE [LARGE SCALE GENOMIC DNA]</scope>
    <source>
        <strain evidence="1 2">S-SSM4</strain>
    </source>
</reference>
<sequence>MGTRSRIGIKLSDSSILSVYHHWDGYPEWLGVVLEREFNTRDKVTELIDGGDMSSCYSDNEYDYEKQEFIKREPRPTYYAERGEDCPPRLDPNVKQYLDNGEEFAYIFDLDNKWICYDRHEFDDNLDPEIVPIPENHPE</sequence>
<dbReference type="Proteomes" id="UP000203282">
    <property type="component" value="Segment"/>
</dbReference>
<evidence type="ECO:0000313" key="1">
    <source>
        <dbReference type="EMBL" id="AGG54098.1"/>
    </source>
</evidence>
<keyword evidence="2" id="KW-1185">Reference proteome</keyword>
<dbReference type="KEGG" id="vg:15013456"/>
<accession>M1U2F1</accession>
<dbReference type="OrthoDB" id="20807at10239"/>
<dbReference type="EMBL" id="HQ316583">
    <property type="protein sequence ID" value="AGG54098.1"/>
    <property type="molecule type" value="Genomic_DNA"/>
</dbReference>
<organism evidence="1 2">
    <name type="scientific">Synechococcus phage S-SSM4</name>
    <dbReference type="NCBI Taxonomy" id="536466"/>
    <lineage>
        <taxon>Viruses</taxon>
        <taxon>Duplodnaviria</taxon>
        <taxon>Heunggongvirae</taxon>
        <taxon>Uroviricota</taxon>
        <taxon>Caudoviricetes</taxon>
        <taxon>Pantevenvirales</taxon>
        <taxon>Kyanoviridae</taxon>
        <taxon>Greenvirus</taxon>
        <taxon>Greenvirus ssm4</taxon>
    </lineage>
</organism>
<protein>
    <submittedName>
        <fullName evidence="1">Uncharacterized protein</fullName>
    </submittedName>
</protein>